<organism evidence="3 4">
    <name type="scientific">Araneus ventricosus</name>
    <name type="common">Orbweaver spider</name>
    <name type="synonym">Epeira ventricosa</name>
    <dbReference type="NCBI Taxonomy" id="182803"/>
    <lineage>
        <taxon>Eukaryota</taxon>
        <taxon>Metazoa</taxon>
        <taxon>Ecdysozoa</taxon>
        <taxon>Arthropoda</taxon>
        <taxon>Chelicerata</taxon>
        <taxon>Arachnida</taxon>
        <taxon>Araneae</taxon>
        <taxon>Araneomorphae</taxon>
        <taxon>Entelegynae</taxon>
        <taxon>Araneoidea</taxon>
        <taxon>Araneidae</taxon>
        <taxon>Araneus</taxon>
    </lineage>
</organism>
<evidence type="ECO:0000259" key="2">
    <source>
        <dbReference type="Pfam" id="PF13837"/>
    </source>
</evidence>
<dbReference type="AlphaFoldDB" id="A0A4Y2NJ22"/>
<sequence length="250" mass="29112">MEDPGIKSVQKVKVRKWHHNEIEVLLESWKCNYHIKRQVGDKNNSLFYNAIRKDLYLHGYKRSVNEIVVKTHWLLKSYRQEKKSVLKNGCLGNFPFFFDLVDIEKMELQTESINTKSGVDRSRASDERGEEIIEEGNDPEGTQIIEENLPNDRCISDSTSQSCSVDNYSEEREPDEDVAKDTSISVNNPHLPSNDLQASTEDILLGFYEAFRKTNRQLKRNDATLLGLFKEQNEIFKTQTNLMKKLMKQY</sequence>
<protein>
    <recommendedName>
        <fullName evidence="2">Myb/SANT-like DNA-binding domain-containing protein</fullName>
    </recommendedName>
</protein>
<gene>
    <name evidence="3" type="ORF">AVEN_196176_1</name>
</gene>
<reference evidence="3 4" key="1">
    <citation type="journal article" date="2019" name="Sci. Rep.">
        <title>Orb-weaving spider Araneus ventricosus genome elucidates the spidroin gene catalogue.</title>
        <authorList>
            <person name="Kono N."/>
            <person name="Nakamura H."/>
            <person name="Ohtoshi R."/>
            <person name="Moran D.A.P."/>
            <person name="Shinohara A."/>
            <person name="Yoshida Y."/>
            <person name="Fujiwara M."/>
            <person name="Mori M."/>
            <person name="Tomita M."/>
            <person name="Arakawa K."/>
        </authorList>
    </citation>
    <scope>NUCLEOTIDE SEQUENCE [LARGE SCALE GENOMIC DNA]</scope>
</reference>
<accession>A0A4Y2NJ22</accession>
<dbReference type="Pfam" id="PF13837">
    <property type="entry name" value="Myb_DNA-bind_4"/>
    <property type="match status" value="1"/>
</dbReference>
<comment type="caution">
    <text evidence="3">The sequence shown here is derived from an EMBL/GenBank/DDBJ whole genome shotgun (WGS) entry which is preliminary data.</text>
</comment>
<dbReference type="EMBL" id="BGPR01009244">
    <property type="protein sequence ID" value="GBN38804.1"/>
    <property type="molecule type" value="Genomic_DNA"/>
</dbReference>
<keyword evidence="4" id="KW-1185">Reference proteome</keyword>
<evidence type="ECO:0000256" key="1">
    <source>
        <dbReference type="SAM" id="MobiDB-lite"/>
    </source>
</evidence>
<dbReference type="Proteomes" id="UP000499080">
    <property type="component" value="Unassembled WGS sequence"/>
</dbReference>
<feature type="compositionally biased region" description="Basic and acidic residues" evidence="1">
    <location>
        <begin position="118"/>
        <end position="131"/>
    </location>
</feature>
<proteinExistence type="predicted"/>
<dbReference type="OrthoDB" id="10399979at2759"/>
<feature type="domain" description="Myb/SANT-like DNA-binding" evidence="2">
    <location>
        <begin position="15"/>
        <end position="99"/>
    </location>
</feature>
<name>A0A4Y2NJ22_ARAVE</name>
<feature type="compositionally biased region" description="Polar residues" evidence="1">
    <location>
        <begin position="182"/>
        <end position="192"/>
    </location>
</feature>
<evidence type="ECO:0000313" key="3">
    <source>
        <dbReference type="EMBL" id="GBN38804.1"/>
    </source>
</evidence>
<feature type="compositionally biased region" description="Polar residues" evidence="1">
    <location>
        <begin position="156"/>
        <end position="167"/>
    </location>
</feature>
<dbReference type="InterPro" id="IPR044822">
    <property type="entry name" value="Myb_DNA-bind_4"/>
</dbReference>
<feature type="region of interest" description="Disordered" evidence="1">
    <location>
        <begin position="114"/>
        <end position="192"/>
    </location>
</feature>
<evidence type="ECO:0000313" key="4">
    <source>
        <dbReference type="Proteomes" id="UP000499080"/>
    </source>
</evidence>